<dbReference type="STRING" id="1178516.AWR27_14770"/>
<dbReference type="OrthoDB" id="981308at2"/>
<dbReference type="KEGG" id="smon:AWR27_14770"/>
<feature type="transmembrane region" description="Helical" evidence="1">
    <location>
        <begin position="44"/>
        <end position="61"/>
    </location>
</feature>
<gene>
    <name evidence="2" type="ORF">AWR27_14770</name>
</gene>
<keyword evidence="1" id="KW-0812">Transmembrane</keyword>
<accession>A0A1P9WYN6</accession>
<keyword evidence="1" id="KW-1133">Transmembrane helix</keyword>
<evidence type="ECO:0000256" key="1">
    <source>
        <dbReference type="SAM" id="Phobius"/>
    </source>
</evidence>
<evidence type="ECO:0000313" key="2">
    <source>
        <dbReference type="EMBL" id="AQG80474.1"/>
    </source>
</evidence>
<name>A0A1P9WYN6_9BACT</name>
<keyword evidence="1" id="KW-0472">Membrane</keyword>
<dbReference type="EMBL" id="CP014263">
    <property type="protein sequence ID" value="AQG80474.1"/>
    <property type="molecule type" value="Genomic_DNA"/>
</dbReference>
<organism evidence="2 3">
    <name type="scientific">Spirosoma montaniterrae</name>
    <dbReference type="NCBI Taxonomy" id="1178516"/>
    <lineage>
        <taxon>Bacteria</taxon>
        <taxon>Pseudomonadati</taxon>
        <taxon>Bacteroidota</taxon>
        <taxon>Cytophagia</taxon>
        <taxon>Cytophagales</taxon>
        <taxon>Cytophagaceae</taxon>
        <taxon>Spirosoma</taxon>
    </lineage>
</organism>
<proteinExistence type="predicted"/>
<feature type="transmembrane region" description="Helical" evidence="1">
    <location>
        <begin position="20"/>
        <end position="38"/>
    </location>
</feature>
<reference evidence="2 3" key="1">
    <citation type="submission" date="2016-01" db="EMBL/GenBank/DDBJ databases">
        <authorList>
            <person name="Oliw E.H."/>
        </authorList>
    </citation>
    <scope>NUCLEOTIDE SEQUENCE [LARGE SCALE GENOMIC DNA]</scope>
    <source>
        <strain evidence="2 3">DY10</strain>
    </source>
</reference>
<evidence type="ECO:0000313" key="3">
    <source>
        <dbReference type="Proteomes" id="UP000187941"/>
    </source>
</evidence>
<sequence length="91" mass="11027">MNKVLQREFRVAFHRRSQPVWFRLVKYTVLTTLVYIFWHSTTFWGLFALAVVGGVGLHLFYRYKTNAWTRSYGRGLFRWDYDRVFGDNPNQ</sequence>
<dbReference type="Proteomes" id="UP000187941">
    <property type="component" value="Chromosome"/>
</dbReference>
<keyword evidence="3" id="KW-1185">Reference proteome</keyword>
<dbReference type="RefSeq" id="WP_077131899.1">
    <property type="nucleotide sequence ID" value="NZ_CP014263.1"/>
</dbReference>
<dbReference type="AlphaFoldDB" id="A0A1P9WYN6"/>
<protein>
    <submittedName>
        <fullName evidence="2">Uncharacterized protein</fullName>
    </submittedName>
</protein>